<reference evidence="3 4" key="1">
    <citation type="submission" date="2019-04" db="EMBL/GenBank/DDBJ databases">
        <title>Cohnella sp. nov. isolated from preserved vegetables.</title>
        <authorList>
            <person name="Lin S.-Y."/>
            <person name="Hung M.-H."/>
            <person name="Young C.-C."/>
        </authorList>
    </citation>
    <scope>NUCLEOTIDE SEQUENCE [LARGE SCALE GENOMIC DNA]</scope>
    <source>
        <strain evidence="3 4">CC-MHH1044</strain>
    </source>
</reference>
<organism evidence="3 4">
    <name type="scientific">Cohnella fermenti</name>
    <dbReference type="NCBI Taxonomy" id="2565925"/>
    <lineage>
        <taxon>Bacteria</taxon>
        <taxon>Bacillati</taxon>
        <taxon>Bacillota</taxon>
        <taxon>Bacilli</taxon>
        <taxon>Bacillales</taxon>
        <taxon>Paenibacillaceae</taxon>
        <taxon>Cohnella</taxon>
    </lineage>
</organism>
<dbReference type="PROSITE" id="PS51257">
    <property type="entry name" value="PROKAR_LIPOPROTEIN"/>
    <property type="match status" value="1"/>
</dbReference>
<evidence type="ECO:0000256" key="2">
    <source>
        <dbReference type="SAM" id="SignalP"/>
    </source>
</evidence>
<feature type="chain" id="PRO_5039168175" evidence="2">
    <location>
        <begin position="20"/>
        <end position="364"/>
    </location>
</feature>
<feature type="signal peptide" evidence="2">
    <location>
        <begin position="1"/>
        <end position="19"/>
    </location>
</feature>
<accession>A0A4S4C6S3</accession>
<feature type="region of interest" description="Disordered" evidence="1">
    <location>
        <begin position="26"/>
        <end position="58"/>
    </location>
</feature>
<dbReference type="InterPro" id="IPR027024">
    <property type="entry name" value="UCP027386_ABC_sbc_TM0202"/>
</dbReference>
<comment type="caution">
    <text evidence="3">The sequence shown here is derived from an EMBL/GenBank/DDBJ whole genome shotgun (WGS) entry which is preliminary data.</text>
</comment>
<name>A0A4S4C6S3_9BACL</name>
<evidence type="ECO:0000313" key="4">
    <source>
        <dbReference type="Proteomes" id="UP000310636"/>
    </source>
</evidence>
<dbReference type="PANTHER" id="PTHR30024">
    <property type="entry name" value="ALIPHATIC SULFONATES-BINDING PROTEIN-RELATED"/>
    <property type="match status" value="1"/>
</dbReference>
<dbReference type="Proteomes" id="UP000310636">
    <property type="component" value="Unassembled WGS sequence"/>
</dbReference>
<protein>
    <submittedName>
        <fullName evidence="3">ABC transporter substrate-binding protein</fullName>
    </submittedName>
</protein>
<gene>
    <name evidence="3" type="ORF">E6C55_05510</name>
</gene>
<keyword evidence="2" id="KW-0732">Signal</keyword>
<dbReference type="OrthoDB" id="9814375at2"/>
<dbReference type="PIRSF" id="PIRSF027386">
    <property type="entry name" value="UCP027386_ABC_sbc_TM0202"/>
    <property type="match status" value="1"/>
</dbReference>
<feature type="compositionally biased region" description="Low complexity" evidence="1">
    <location>
        <begin position="42"/>
        <end position="52"/>
    </location>
</feature>
<dbReference type="EMBL" id="SSOB01000005">
    <property type="protein sequence ID" value="THF83308.1"/>
    <property type="molecule type" value="Genomic_DNA"/>
</dbReference>
<dbReference type="RefSeq" id="WP_136368788.1">
    <property type="nucleotide sequence ID" value="NZ_SSOB01000005.1"/>
</dbReference>
<evidence type="ECO:0000256" key="1">
    <source>
        <dbReference type="SAM" id="MobiDB-lite"/>
    </source>
</evidence>
<evidence type="ECO:0000313" key="3">
    <source>
        <dbReference type="EMBL" id="THF83308.1"/>
    </source>
</evidence>
<sequence length="364" mass="39791">MRKGTLALAGLFAAFAVLLSGCEGEQASPRASGDPASNPAPNQTNTTDQTNQASRTEGAIEPVDVNVGLIMGPPSMGLGYFMNEAEEGRTFNRYRFEVAGVDYSAVAASLNQGDYDIATLPSNVAAILYNNEDMNEDVEVISIGNLGLLYLLTTDPNLASLNDLQGRTVYSIGEGGPPEYTFDYVLEQAGLTNDVNFSFRPTPFEVLNLLQEQENAIALLPQPFVEVAKLLVPGLRVAIDLTETWDELNKGSDAQSVTTVTVVRKSFLEEHEQAVAEYLEMAKRSTDYTLVHLDEAAAWTEKYETFLNPEIAKEAIPQSSIHTITGREMKDTLSGFLQIMYDFNPEAIGGKMPGDDFYYLPPEE</sequence>
<dbReference type="SUPFAM" id="SSF53850">
    <property type="entry name" value="Periplasmic binding protein-like II"/>
    <property type="match status" value="1"/>
</dbReference>
<dbReference type="AlphaFoldDB" id="A0A4S4C6S3"/>
<dbReference type="PANTHER" id="PTHR30024:SF46">
    <property type="entry name" value="ABC TRANSPORTER, SUBSTRATE-BINDING LIPOPROTEIN"/>
    <property type="match status" value="1"/>
</dbReference>
<dbReference type="Gene3D" id="3.40.190.10">
    <property type="entry name" value="Periplasmic binding protein-like II"/>
    <property type="match status" value="2"/>
</dbReference>
<keyword evidence="4" id="KW-1185">Reference proteome</keyword>
<proteinExistence type="predicted"/>